<dbReference type="Proteomes" id="UP001443914">
    <property type="component" value="Unassembled WGS sequence"/>
</dbReference>
<evidence type="ECO:0000256" key="1">
    <source>
        <dbReference type="SAM" id="MobiDB-lite"/>
    </source>
</evidence>
<comment type="caution">
    <text evidence="3">The sequence shown here is derived from an EMBL/GenBank/DDBJ whole genome shotgun (WGS) entry which is preliminary data.</text>
</comment>
<reference evidence="3" key="1">
    <citation type="submission" date="2024-03" db="EMBL/GenBank/DDBJ databases">
        <title>WGS assembly of Saponaria officinalis var. Norfolk2.</title>
        <authorList>
            <person name="Jenkins J."/>
            <person name="Shu S."/>
            <person name="Grimwood J."/>
            <person name="Barry K."/>
            <person name="Goodstein D."/>
            <person name="Schmutz J."/>
            <person name="Leebens-Mack J."/>
            <person name="Osbourn A."/>
        </authorList>
    </citation>
    <scope>NUCLEOTIDE SEQUENCE [LARGE SCALE GENOMIC DNA]</scope>
    <source>
        <strain evidence="3">JIC</strain>
    </source>
</reference>
<dbReference type="AlphaFoldDB" id="A0AAW1LPV2"/>
<keyword evidence="2" id="KW-0812">Transmembrane</keyword>
<feature type="compositionally biased region" description="Polar residues" evidence="1">
    <location>
        <begin position="1"/>
        <end position="13"/>
    </location>
</feature>
<dbReference type="PANTHER" id="PTHR33264:SF8">
    <property type="entry name" value="EXPRESSED PROTEIN"/>
    <property type="match status" value="1"/>
</dbReference>
<keyword evidence="2" id="KW-1133">Transmembrane helix</keyword>
<evidence type="ECO:0000313" key="4">
    <source>
        <dbReference type="Proteomes" id="UP001443914"/>
    </source>
</evidence>
<keyword evidence="4" id="KW-1185">Reference proteome</keyword>
<feature type="region of interest" description="Disordered" evidence="1">
    <location>
        <begin position="1"/>
        <end position="31"/>
    </location>
</feature>
<accession>A0AAW1LPV2</accession>
<dbReference type="PANTHER" id="PTHR33264">
    <property type="entry name" value="EXPRESSED PROTEIN"/>
    <property type="match status" value="1"/>
</dbReference>
<proteinExistence type="predicted"/>
<feature type="transmembrane region" description="Helical" evidence="2">
    <location>
        <begin position="39"/>
        <end position="62"/>
    </location>
</feature>
<protein>
    <submittedName>
        <fullName evidence="3">Uncharacterized protein</fullName>
    </submittedName>
</protein>
<keyword evidence="2" id="KW-0472">Membrane</keyword>
<dbReference type="EMBL" id="JBDFQZ010000004">
    <property type="protein sequence ID" value="KAK9734646.1"/>
    <property type="molecule type" value="Genomic_DNA"/>
</dbReference>
<evidence type="ECO:0000313" key="3">
    <source>
        <dbReference type="EMBL" id="KAK9734646.1"/>
    </source>
</evidence>
<gene>
    <name evidence="3" type="ORF">RND81_04G154400</name>
</gene>
<sequence length="145" mass="16239">MTNQITVTSTPAATTRGRHRRQTKTPAKSNVGEVAGETTAGICVVCCCCPCVLFVCLFLAVYKVPANVVRRTRLMIKKKNNKLRGAHPSQQVVGSTDELSDDDWREFEKIQVSIDGSADAVELDKQMWDRFKDAGFWRTPSQRFD</sequence>
<evidence type="ECO:0000256" key="2">
    <source>
        <dbReference type="SAM" id="Phobius"/>
    </source>
</evidence>
<name>A0AAW1LPV2_SAPOF</name>
<organism evidence="3 4">
    <name type="scientific">Saponaria officinalis</name>
    <name type="common">Common soapwort</name>
    <name type="synonym">Lychnis saponaria</name>
    <dbReference type="NCBI Taxonomy" id="3572"/>
    <lineage>
        <taxon>Eukaryota</taxon>
        <taxon>Viridiplantae</taxon>
        <taxon>Streptophyta</taxon>
        <taxon>Embryophyta</taxon>
        <taxon>Tracheophyta</taxon>
        <taxon>Spermatophyta</taxon>
        <taxon>Magnoliopsida</taxon>
        <taxon>eudicotyledons</taxon>
        <taxon>Gunneridae</taxon>
        <taxon>Pentapetalae</taxon>
        <taxon>Caryophyllales</taxon>
        <taxon>Caryophyllaceae</taxon>
        <taxon>Caryophylleae</taxon>
        <taxon>Saponaria</taxon>
    </lineage>
</organism>